<name>A0A074X2L8_9PEZI</name>
<gene>
    <name evidence="2" type="ORF">M436DRAFT_34846</name>
</gene>
<proteinExistence type="predicted"/>
<feature type="signal peptide" evidence="1">
    <location>
        <begin position="1"/>
        <end position="19"/>
    </location>
</feature>
<dbReference type="Proteomes" id="UP000027730">
    <property type="component" value="Unassembled WGS sequence"/>
</dbReference>
<keyword evidence="3" id="KW-1185">Reference proteome</keyword>
<dbReference type="GeneID" id="25408346"/>
<accession>A0A074X2L8</accession>
<keyword evidence="1" id="KW-0732">Signal</keyword>
<dbReference type="EMBL" id="KL584702">
    <property type="protein sequence ID" value="KEQ78019.1"/>
    <property type="molecule type" value="Genomic_DNA"/>
</dbReference>
<feature type="chain" id="PRO_5001701963" evidence="1">
    <location>
        <begin position="20"/>
        <end position="67"/>
    </location>
</feature>
<sequence>PSSAVVNILGMLLGVGAIARVERTGKGIGDVAKLRRGMTADDVAALGSVFKNSDDKLQNIINVCRRF</sequence>
<protein>
    <submittedName>
        <fullName evidence="2">Uncharacterized protein</fullName>
    </submittedName>
</protein>
<organism evidence="2 3">
    <name type="scientific">Aureobasidium namibiae CBS 147.97</name>
    <dbReference type="NCBI Taxonomy" id="1043004"/>
    <lineage>
        <taxon>Eukaryota</taxon>
        <taxon>Fungi</taxon>
        <taxon>Dikarya</taxon>
        <taxon>Ascomycota</taxon>
        <taxon>Pezizomycotina</taxon>
        <taxon>Dothideomycetes</taxon>
        <taxon>Dothideomycetidae</taxon>
        <taxon>Dothideales</taxon>
        <taxon>Saccotheciaceae</taxon>
        <taxon>Aureobasidium</taxon>
    </lineage>
</organism>
<dbReference type="AlphaFoldDB" id="A0A074X2L8"/>
<evidence type="ECO:0000313" key="2">
    <source>
        <dbReference type="EMBL" id="KEQ78019.1"/>
    </source>
</evidence>
<evidence type="ECO:0000313" key="3">
    <source>
        <dbReference type="Proteomes" id="UP000027730"/>
    </source>
</evidence>
<dbReference type="HOGENOM" id="CLU_2819367_0_0_1"/>
<feature type="non-terminal residue" evidence="2">
    <location>
        <position position="1"/>
    </location>
</feature>
<reference evidence="2 3" key="1">
    <citation type="journal article" date="2014" name="BMC Genomics">
        <title>Genome sequencing of four Aureobasidium pullulans varieties: biotechnological potential, stress tolerance, and description of new species.</title>
        <authorList>
            <person name="Gostin Ar C."/>
            <person name="Ohm R.A."/>
            <person name="Kogej T."/>
            <person name="Sonjak S."/>
            <person name="Turk M."/>
            <person name="Zajc J."/>
            <person name="Zalar P."/>
            <person name="Grube M."/>
            <person name="Sun H."/>
            <person name="Han J."/>
            <person name="Sharma A."/>
            <person name="Chiniquy J."/>
            <person name="Ngan C.Y."/>
            <person name="Lipzen A."/>
            <person name="Barry K."/>
            <person name="Grigoriev I.V."/>
            <person name="Gunde-Cimerman N."/>
        </authorList>
    </citation>
    <scope>NUCLEOTIDE SEQUENCE [LARGE SCALE GENOMIC DNA]</scope>
    <source>
        <strain evidence="2 3">CBS 147.97</strain>
    </source>
</reference>
<dbReference type="RefSeq" id="XP_013431569.1">
    <property type="nucleotide sequence ID" value="XM_013576115.1"/>
</dbReference>
<dbReference type="OrthoDB" id="73875at2759"/>
<evidence type="ECO:0000256" key="1">
    <source>
        <dbReference type="SAM" id="SignalP"/>
    </source>
</evidence>